<evidence type="ECO:0000256" key="17">
    <source>
        <dbReference type="ARBA" id="ARBA00023264"/>
    </source>
</evidence>
<comment type="pathway">
    <text evidence="4">Lipid metabolism.</text>
</comment>
<feature type="transmembrane region" description="Helical" evidence="19">
    <location>
        <begin position="210"/>
        <end position="227"/>
    </location>
</feature>
<proteinExistence type="inferred from homology"/>
<keyword evidence="9" id="KW-0444">Lipid biosynthesis</keyword>
<evidence type="ECO:0000256" key="13">
    <source>
        <dbReference type="ARBA" id="ARBA00022989"/>
    </source>
</evidence>
<protein>
    <recommendedName>
        <fullName evidence="7 18">Phosphatidate cytidylyltransferase</fullName>
        <ecNumber evidence="6 18">2.7.7.41</ecNumber>
    </recommendedName>
</protein>
<evidence type="ECO:0000256" key="5">
    <source>
        <dbReference type="ARBA" id="ARBA00010185"/>
    </source>
</evidence>
<accession>A0ABM7EYW5</accession>
<dbReference type="PROSITE" id="PS01315">
    <property type="entry name" value="CDS"/>
    <property type="match status" value="1"/>
</dbReference>
<evidence type="ECO:0000256" key="19">
    <source>
        <dbReference type="SAM" id="Phobius"/>
    </source>
</evidence>
<dbReference type="Pfam" id="PF01148">
    <property type="entry name" value="CTP_transf_1"/>
    <property type="match status" value="1"/>
</dbReference>
<feature type="transmembrane region" description="Helical" evidence="19">
    <location>
        <begin position="7"/>
        <end position="27"/>
    </location>
</feature>
<evidence type="ECO:0000313" key="20">
    <source>
        <dbReference type="EMBL" id="BAR92148.1"/>
    </source>
</evidence>
<evidence type="ECO:0000313" key="21">
    <source>
        <dbReference type="Proteomes" id="UP000217805"/>
    </source>
</evidence>
<keyword evidence="8" id="KW-1003">Cell membrane</keyword>
<organism evidence="20 21">
    <name type="scientific">Blattabacterium cuenoti BPAY</name>
    <dbReference type="NCBI Taxonomy" id="1457031"/>
    <lineage>
        <taxon>Bacteria</taxon>
        <taxon>Pseudomonadati</taxon>
        <taxon>Bacteroidota</taxon>
        <taxon>Flavobacteriia</taxon>
        <taxon>Flavobacteriales</taxon>
        <taxon>Blattabacteriaceae</taxon>
        <taxon>Blattabacterium</taxon>
    </lineage>
</organism>
<feature type="transmembrane region" description="Helical" evidence="19">
    <location>
        <begin position="33"/>
        <end position="52"/>
    </location>
</feature>
<keyword evidence="16" id="KW-0594">Phospholipid biosynthesis</keyword>
<evidence type="ECO:0000256" key="12">
    <source>
        <dbReference type="ARBA" id="ARBA00022695"/>
    </source>
</evidence>
<dbReference type="RefSeq" id="WP_096378299.1">
    <property type="nucleotide sequence ID" value="NZ_AP014609.1"/>
</dbReference>
<dbReference type="EC" id="2.7.7.41" evidence="6 18"/>
<comment type="subcellular location">
    <subcellularLocation>
        <location evidence="2">Cell membrane</location>
        <topology evidence="2">Multi-pass membrane protein</topology>
    </subcellularLocation>
</comment>
<evidence type="ECO:0000256" key="10">
    <source>
        <dbReference type="ARBA" id="ARBA00022679"/>
    </source>
</evidence>
<feature type="transmembrane region" description="Helical" evidence="19">
    <location>
        <begin position="117"/>
        <end position="141"/>
    </location>
</feature>
<reference evidence="20 21" key="1">
    <citation type="journal article" date="2015" name="Microbes Environ.">
        <title>An Efficient Strategy Developed for Next-Generation Sequencing of Endosymbiont Genomes Performed Using Crude DNA Isolated from Host Tissues: A Case Study of Blattabacterium cuenoti Inhabiting the Fat Bodies of Cockroaches.</title>
        <authorList>
            <person name="Kinjo Y."/>
            <person name="Saitoh S."/>
            <person name="Tokuda G."/>
        </authorList>
    </citation>
    <scope>NUCLEOTIDE SEQUENCE [LARGE SCALE GENOMIC DNA]</scope>
    <source>
        <strain evidence="20 21">BPAY</strain>
    </source>
</reference>
<dbReference type="PANTHER" id="PTHR46382:SF1">
    <property type="entry name" value="PHOSPHATIDATE CYTIDYLYLTRANSFERASE"/>
    <property type="match status" value="1"/>
</dbReference>
<keyword evidence="10 18" id="KW-0808">Transferase</keyword>
<keyword evidence="21" id="KW-1185">Reference proteome</keyword>
<evidence type="ECO:0000256" key="3">
    <source>
        <dbReference type="ARBA" id="ARBA00005119"/>
    </source>
</evidence>
<evidence type="ECO:0000256" key="8">
    <source>
        <dbReference type="ARBA" id="ARBA00022475"/>
    </source>
</evidence>
<dbReference type="EMBL" id="AP014609">
    <property type="protein sequence ID" value="BAR92148.1"/>
    <property type="molecule type" value="Genomic_DNA"/>
</dbReference>
<evidence type="ECO:0000256" key="2">
    <source>
        <dbReference type="ARBA" id="ARBA00004651"/>
    </source>
</evidence>
<feature type="transmembrane region" description="Helical" evidence="19">
    <location>
        <begin position="257"/>
        <end position="274"/>
    </location>
</feature>
<dbReference type="GO" id="GO:0016779">
    <property type="term" value="F:nucleotidyltransferase activity"/>
    <property type="evidence" value="ECO:0007669"/>
    <property type="project" value="UniProtKB-KW"/>
</dbReference>
<evidence type="ECO:0000256" key="11">
    <source>
        <dbReference type="ARBA" id="ARBA00022692"/>
    </source>
</evidence>
<dbReference type="Proteomes" id="UP000217805">
    <property type="component" value="Chromosome"/>
</dbReference>
<keyword evidence="11 18" id="KW-0812">Transmembrane</keyword>
<dbReference type="PANTHER" id="PTHR46382">
    <property type="entry name" value="PHOSPHATIDATE CYTIDYLYLTRANSFERASE"/>
    <property type="match status" value="1"/>
</dbReference>
<keyword evidence="12 18" id="KW-0548">Nucleotidyltransferase</keyword>
<keyword evidence="14" id="KW-0443">Lipid metabolism</keyword>
<evidence type="ECO:0000256" key="15">
    <source>
        <dbReference type="ARBA" id="ARBA00023136"/>
    </source>
</evidence>
<feature type="transmembrane region" description="Helical" evidence="19">
    <location>
        <begin position="147"/>
        <end position="165"/>
    </location>
</feature>
<evidence type="ECO:0000256" key="9">
    <source>
        <dbReference type="ARBA" id="ARBA00022516"/>
    </source>
</evidence>
<evidence type="ECO:0000256" key="4">
    <source>
        <dbReference type="ARBA" id="ARBA00005189"/>
    </source>
</evidence>
<keyword evidence="15 19" id="KW-0472">Membrane</keyword>
<evidence type="ECO:0000256" key="7">
    <source>
        <dbReference type="ARBA" id="ARBA00019373"/>
    </source>
</evidence>
<name>A0ABM7EYW5_9FLAO</name>
<sequence>MKKKKDLNFLIRIFTGLVYVILILFSIEKGEQTFRIMMMLLSFFCLFEFLLILRTNITLIKITSLFFLFSIFMDLFINKKEKGLILYVICFIPYSIIFFIIQLFYTKSSSKEKIVQISHLIFGLVYIIMPFYLASYIYAMIHHGKQLILGVFILIWTNDSLSYLIGKKWGKRKIAISISPKKSIEGVIGGLFSCLILGFFLSKIWKEKYWFILAITVPIFSTIGDLVESTIKRSCSVKDSGILFPGHGGFLDRLDSFIFVIPIIATVVASMIYIF</sequence>
<evidence type="ECO:0000256" key="14">
    <source>
        <dbReference type="ARBA" id="ARBA00023098"/>
    </source>
</evidence>
<keyword evidence="17" id="KW-1208">Phospholipid metabolism</keyword>
<evidence type="ECO:0000256" key="1">
    <source>
        <dbReference type="ARBA" id="ARBA00001698"/>
    </source>
</evidence>
<comment type="catalytic activity">
    <reaction evidence="1 18">
        <text>a 1,2-diacyl-sn-glycero-3-phosphate + CTP + H(+) = a CDP-1,2-diacyl-sn-glycerol + diphosphate</text>
        <dbReference type="Rhea" id="RHEA:16229"/>
        <dbReference type="ChEBI" id="CHEBI:15378"/>
        <dbReference type="ChEBI" id="CHEBI:33019"/>
        <dbReference type="ChEBI" id="CHEBI:37563"/>
        <dbReference type="ChEBI" id="CHEBI:58332"/>
        <dbReference type="ChEBI" id="CHEBI:58608"/>
        <dbReference type="EC" id="2.7.7.41"/>
    </reaction>
</comment>
<evidence type="ECO:0000256" key="6">
    <source>
        <dbReference type="ARBA" id="ARBA00012487"/>
    </source>
</evidence>
<comment type="similarity">
    <text evidence="5 18">Belongs to the CDS family.</text>
</comment>
<feature type="transmembrane region" description="Helical" evidence="19">
    <location>
        <begin position="186"/>
        <end position="204"/>
    </location>
</feature>
<evidence type="ECO:0000256" key="18">
    <source>
        <dbReference type="RuleBase" id="RU003938"/>
    </source>
</evidence>
<keyword evidence="13 19" id="KW-1133">Transmembrane helix</keyword>
<dbReference type="InterPro" id="IPR000374">
    <property type="entry name" value="PC_trans"/>
</dbReference>
<comment type="pathway">
    <text evidence="3 18">Phospholipid metabolism; CDP-diacylglycerol biosynthesis; CDP-diacylglycerol from sn-glycerol 3-phosphate: step 3/3.</text>
</comment>
<feature type="transmembrane region" description="Helical" evidence="19">
    <location>
        <begin position="84"/>
        <end position="105"/>
    </location>
</feature>
<evidence type="ECO:0000256" key="16">
    <source>
        <dbReference type="ARBA" id="ARBA00023209"/>
    </source>
</evidence>
<gene>
    <name evidence="20" type="primary">cdsA</name>
    <name evidence="20" type="ORF">BPAY_416</name>
</gene>